<name>A0A4R8DQH5_9BACT</name>
<gene>
    <name evidence="1" type="ORF">EDB95_1417</name>
</gene>
<dbReference type="PANTHER" id="PTHR34352:SF1">
    <property type="entry name" value="PROTEIN YHFA"/>
    <property type="match status" value="1"/>
</dbReference>
<dbReference type="InterPro" id="IPR036102">
    <property type="entry name" value="OsmC/Ohrsf"/>
</dbReference>
<dbReference type="EMBL" id="SODV01000001">
    <property type="protein sequence ID" value="TDX00394.1"/>
    <property type="molecule type" value="Genomic_DNA"/>
</dbReference>
<dbReference type="SUPFAM" id="SSF82784">
    <property type="entry name" value="OsmC-like"/>
    <property type="match status" value="1"/>
</dbReference>
<reference evidence="1 2" key="1">
    <citation type="submission" date="2019-03" db="EMBL/GenBank/DDBJ databases">
        <title>Genomic Encyclopedia of Type Strains, Phase IV (KMG-IV): sequencing the most valuable type-strain genomes for metagenomic binning, comparative biology and taxonomic classification.</title>
        <authorList>
            <person name="Goeker M."/>
        </authorList>
    </citation>
    <scope>NUCLEOTIDE SEQUENCE [LARGE SCALE GENOMIC DNA]</scope>
    <source>
        <strain evidence="1 2">DSM 100059</strain>
    </source>
</reference>
<dbReference type="Pfam" id="PF02566">
    <property type="entry name" value="OsmC"/>
    <property type="match status" value="1"/>
</dbReference>
<organism evidence="1 2">
    <name type="scientific">Dinghuibacter silviterrae</name>
    <dbReference type="NCBI Taxonomy" id="1539049"/>
    <lineage>
        <taxon>Bacteria</taxon>
        <taxon>Pseudomonadati</taxon>
        <taxon>Bacteroidota</taxon>
        <taxon>Chitinophagia</taxon>
        <taxon>Chitinophagales</taxon>
        <taxon>Chitinophagaceae</taxon>
        <taxon>Dinghuibacter</taxon>
    </lineage>
</organism>
<sequence>MLIELKRIDDNFGFEAQDANGNTVRLDAGTASGGTEHGARPMQLLLMGLGGCSGIDIVSILKKQRQQIDDFTIQIDGQREAGKEPSLWENVNIRFHLKGDIEPGKAERAVELSMAKYCSVAETLRKSGTHLTWTVAVNQTV</sequence>
<dbReference type="Gene3D" id="3.30.300.20">
    <property type="match status" value="1"/>
</dbReference>
<dbReference type="Proteomes" id="UP000294498">
    <property type="component" value="Unassembled WGS sequence"/>
</dbReference>
<dbReference type="InterPro" id="IPR003718">
    <property type="entry name" value="OsmC/Ohr_fam"/>
</dbReference>
<comment type="caution">
    <text evidence="1">The sequence shown here is derived from an EMBL/GenBank/DDBJ whole genome shotgun (WGS) entry which is preliminary data.</text>
</comment>
<dbReference type="InterPro" id="IPR015946">
    <property type="entry name" value="KH_dom-like_a/b"/>
</dbReference>
<keyword evidence="2" id="KW-1185">Reference proteome</keyword>
<dbReference type="OrthoDB" id="9804010at2"/>
<dbReference type="RefSeq" id="WP_133991987.1">
    <property type="nucleotide sequence ID" value="NZ_SODV01000001.1"/>
</dbReference>
<dbReference type="AlphaFoldDB" id="A0A4R8DQH5"/>
<dbReference type="PANTHER" id="PTHR34352">
    <property type="entry name" value="PROTEIN YHFA"/>
    <property type="match status" value="1"/>
</dbReference>
<evidence type="ECO:0000313" key="2">
    <source>
        <dbReference type="Proteomes" id="UP000294498"/>
    </source>
</evidence>
<proteinExistence type="predicted"/>
<evidence type="ECO:0000313" key="1">
    <source>
        <dbReference type="EMBL" id="TDX00394.1"/>
    </source>
</evidence>
<protein>
    <submittedName>
        <fullName evidence="1">Putative redox protein</fullName>
    </submittedName>
</protein>
<accession>A0A4R8DQH5</accession>